<dbReference type="InterPro" id="IPR036213">
    <property type="entry name" value="Calpain_III_sf"/>
</dbReference>
<proteinExistence type="inferred from homology"/>
<dbReference type="Gene3D" id="2.60.40.150">
    <property type="entry name" value="C2 domain"/>
    <property type="match status" value="1"/>
</dbReference>
<dbReference type="Gene3D" id="2.60.120.380">
    <property type="match status" value="1"/>
</dbReference>
<evidence type="ECO:0000313" key="8">
    <source>
        <dbReference type="EMBL" id="KAL5108993.1"/>
    </source>
</evidence>
<evidence type="ECO:0000256" key="5">
    <source>
        <dbReference type="PROSITE-ProRule" id="PRU00239"/>
    </source>
</evidence>
<protein>
    <submittedName>
        <fullName evidence="8">Calpain-5</fullName>
    </submittedName>
</protein>
<dbReference type="SMART" id="SM00239">
    <property type="entry name" value="C2"/>
    <property type="match status" value="1"/>
</dbReference>
<dbReference type="SMART" id="SM00230">
    <property type="entry name" value="CysPc"/>
    <property type="match status" value="1"/>
</dbReference>
<dbReference type="SMART" id="SM00720">
    <property type="entry name" value="calpain_III"/>
    <property type="match status" value="1"/>
</dbReference>
<organism evidence="8 9">
    <name type="scientific">Taenia crassiceps</name>
    <dbReference type="NCBI Taxonomy" id="6207"/>
    <lineage>
        <taxon>Eukaryota</taxon>
        <taxon>Metazoa</taxon>
        <taxon>Spiralia</taxon>
        <taxon>Lophotrochozoa</taxon>
        <taxon>Platyhelminthes</taxon>
        <taxon>Cestoda</taxon>
        <taxon>Eucestoda</taxon>
        <taxon>Cyclophyllidea</taxon>
        <taxon>Taeniidae</taxon>
        <taxon>Taenia</taxon>
    </lineage>
</organism>
<dbReference type="InterPro" id="IPR022684">
    <property type="entry name" value="Calpain_cysteine_protease"/>
</dbReference>
<dbReference type="Pfam" id="PF01067">
    <property type="entry name" value="Calpain_III"/>
    <property type="match status" value="1"/>
</dbReference>
<dbReference type="SUPFAM" id="SSF54001">
    <property type="entry name" value="Cysteine proteinases"/>
    <property type="match status" value="1"/>
</dbReference>
<sequence length="691" mass="77411">MRTVNFNNEDYIKIKAGHLSRGILFEDERFPSTISNLESLVGNTLSPPEFKRPRDICETAVLKVDGPPGAICLGSLSNINAILAMSLIAERTKLLENLFPDLKEQNNLTNSSTYSGAFRVRFWIDGTCTFVVVDDVLPIINSRFICPHSSNPNEFWPSILAKAYAKLLGGYDRLDNLRLEDALQDLTGCVLDALTFNNLSSGNELRRIEMFEALEQALSDGAIVLLCTKSSLTIDSKENGALKDGENPKTNQDEDSFDEMCAPRRLGTIDQVSGFCSNYAYMLTKTCVVPRNPTAMGTVLSAFKITQDAPKDRLLRLRSVITIQSKATSFGEWKGAYSEGSQEWEDLSVRDRSRIGLVVSTESEFWIPLSAMVKYFTGALIARLPKTGIFGPWSLVDYNGIWRAENSGGGLEFRSSFLQNPQYMFEMTKEAPEEVLISLNRKYTWDFERQAIIEETSPPAIGFALLEVESNREVRAHLLSTCTVVGVHTAKKHRAVFGRYRLTRGRYVLVPFLQEPQQEADYYLRIFLPRNLLNKELIYDQPQRGVFAIFTGTPVIITRIKLLHGANLASLKSRGFGSTSSSSPYCRVSCEGSSCTGRVVRENNNPVWNEAFILYRAKPNKQPIKIEVFDKRAIGADEFLGEGIINAPESTGSGDFDINLYTKPKDENRVRLKGTVSVSLYTVDMENYMNI</sequence>
<name>A0ABR4QGT5_9CEST</name>
<comment type="caution">
    <text evidence="5">Lacks conserved residue(s) required for the propagation of feature annotation.</text>
</comment>
<accession>A0ABR4QGT5</accession>
<feature type="domain" description="Calpain catalytic" evidence="7">
    <location>
        <begin position="24"/>
        <end position="385"/>
    </location>
</feature>
<dbReference type="Pfam" id="PF00648">
    <property type="entry name" value="Peptidase_C2"/>
    <property type="match status" value="1"/>
</dbReference>
<dbReference type="InterPro" id="IPR022683">
    <property type="entry name" value="Calpain_III"/>
</dbReference>
<dbReference type="InterPro" id="IPR000008">
    <property type="entry name" value="C2_dom"/>
</dbReference>
<comment type="caution">
    <text evidence="8">The sequence shown here is derived from an EMBL/GenBank/DDBJ whole genome shotgun (WGS) entry which is preliminary data.</text>
</comment>
<evidence type="ECO:0000256" key="3">
    <source>
        <dbReference type="ARBA" id="ARBA00022801"/>
    </source>
</evidence>
<dbReference type="PROSITE" id="PS50203">
    <property type="entry name" value="CALPAIN_CAT"/>
    <property type="match status" value="1"/>
</dbReference>
<keyword evidence="2" id="KW-0645">Protease</keyword>
<evidence type="ECO:0000256" key="2">
    <source>
        <dbReference type="ARBA" id="ARBA00022670"/>
    </source>
</evidence>
<keyword evidence="9" id="KW-1185">Reference proteome</keyword>
<dbReference type="Gene3D" id="3.90.70.10">
    <property type="entry name" value="Cysteine proteinases"/>
    <property type="match status" value="1"/>
</dbReference>
<dbReference type="InterPro" id="IPR035892">
    <property type="entry name" value="C2_domain_sf"/>
</dbReference>
<dbReference type="Proteomes" id="UP001651158">
    <property type="component" value="Unassembled WGS sequence"/>
</dbReference>
<dbReference type="Pfam" id="PF00168">
    <property type="entry name" value="C2"/>
    <property type="match status" value="1"/>
</dbReference>
<evidence type="ECO:0000313" key="9">
    <source>
        <dbReference type="Proteomes" id="UP001651158"/>
    </source>
</evidence>
<dbReference type="PANTHER" id="PTHR10183">
    <property type="entry name" value="CALPAIN"/>
    <property type="match status" value="1"/>
</dbReference>
<dbReference type="InterPro" id="IPR038765">
    <property type="entry name" value="Papain-like_cys_pep_sf"/>
</dbReference>
<gene>
    <name evidence="8" type="ORF">TcWFU_005736</name>
</gene>
<comment type="similarity">
    <text evidence="1">Belongs to the peptidase C2 family.</text>
</comment>
<dbReference type="SUPFAM" id="SSF49562">
    <property type="entry name" value="C2 domain (Calcium/lipid-binding domain, CaLB)"/>
    <property type="match status" value="1"/>
</dbReference>
<dbReference type="InterPro" id="IPR022682">
    <property type="entry name" value="Calpain_domain_III"/>
</dbReference>
<feature type="domain" description="C2" evidence="6">
    <location>
        <begin position="529"/>
        <end position="660"/>
    </location>
</feature>
<evidence type="ECO:0000256" key="4">
    <source>
        <dbReference type="ARBA" id="ARBA00022807"/>
    </source>
</evidence>
<dbReference type="InterPro" id="IPR001300">
    <property type="entry name" value="Peptidase_C2_calpain_cat"/>
</dbReference>
<keyword evidence="4" id="KW-0788">Thiol protease</keyword>
<evidence type="ECO:0000259" key="7">
    <source>
        <dbReference type="PROSITE" id="PS50203"/>
    </source>
</evidence>
<dbReference type="PANTHER" id="PTHR10183:SF379">
    <property type="entry name" value="CALPAIN-5"/>
    <property type="match status" value="1"/>
</dbReference>
<dbReference type="PROSITE" id="PS50004">
    <property type="entry name" value="C2"/>
    <property type="match status" value="1"/>
</dbReference>
<dbReference type="PRINTS" id="PR00704">
    <property type="entry name" value="CALPAIN"/>
</dbReference>
<evidence type="ECO:0000259" key="6">
    <source>
        <dbReference type="PROSITE" id="PS50004"/>
    </source>
</evidence>
<keyword evidence="3" id="KW-0378">Hydrolase</keyword>
<dbReference type="SUPFAM" id="SSF49758">
    <property type="entry name" value="Calpain large subunit, middle domain (domain III)"/>
    <property type="match status" value="1"/>
</dbReference>
<reference evidence="8 9" key="1">
    <citation type="journal article" date="2022" name="Front. Cell. Infect. Microbiol.">
        <title>The Genomes of Two Strains of Taenia crassiceps the Animal Model for the Study of Human Cysticercosis.</title>
        <authorList>
            <person name="Bobes R.J."/>
            <person name="Estrada K."/>
            <person name="Rios-Valencia D.G."/>
            <person name="Calderon-Gallegos A."/>
            <person name="de la Torre P."/>
            <person name="Carrero J.C."/>
            <person name="Sanchez-Flores A."/>
            <person name="Laclette J.P."/>
        </authorList>
    </citation>
    <scope>NUCLEOTIDE SEQUENCE [LARGE SCALE GENOMIC DNA]</scope>
    <source>
        <strain evidence="8">WFUcys</strain>
    </source>
</reference>
<dbReference type="EMBL" id="JAKROA010000003">
    <property type="protein sequence ID" value="KAL5108993.1"/>
    <property type="molecule type" value="Genomic_DNA"/>
</dbReference>
<evidence type="ECO:0000256" key="1">
    <source>
        <dbReference type="ARBA" id="ARBA00007623"/>
    </source>
</evidence>